<feature type="region of interest" description="Disordered" evidence="1">
    <location>
        <begin position="120"/>
        <end position="145"/>
    </location>
</feature>
<organism evidence="2 3">
    <name type="scientific">Lachancea fermentati</name>
    <name type="common">Zygosaccharomyces fermentati</name>
    <dbReference type="NCBI Taxonomy" id="4955"/>
    <lineage>
        <taxon>Eukaryota</taxon>
        <taxon>Fungi</taxon>
        <taxon>Dikarya</taxon>
        <taxon>Ascomycota</taxon>
        <taxon>Saccharomycotina</taxon>
        <taxon>Saccharomycetes</taxon>
        <taxon>Saccharomycetales</taxon>
        <taxon>Saccharomycetaceae</taxon>
        <taxon>Lachancea</taxon>
    </lineage>
</organism>
<feature type="region of interest" description="Disordered" evidence="1">
    <location>
        <begin position="1"/>
        <end position="21"/>
    </location>
</feature>
<feature type="region of interest" description="Disordered" evidence="1">
    <location>
        <begin position="66"/>
        <end position="93"/>
    </location>
</feature>
<dbReference type="STRING" id="4955.A0A1G4MI76"/>
<proteinExistence type="predicted"/>
<evidence type="ECO:0000256" key="1">
    <source>
        <dbReference type="SAM" id="MobiDB-lite"/>
    </source>
</evidence>
<name>A0A1G4MI76_LACFM</name>
<dbReference type="AlphaFoldDB" id="A0A1G4MI76"/>
<protein>
    <submittedName>
        <fullName evidence="2">LAFE_0G13014g1_1</fullName>
    </submittedName>
</protein>
<feature type="compositionally biased region" description="Polar residues" evidence="1">
    <location>
        <begin position="306"/>
        <end position="318"/>
    </location>
</feature>
<dbReference type="OMA" id="YQQYYPA"/>
<dbReference type="OrthoDB" id="4041625at2759"/>
<dbReference type="Proteomes" id="UP000190831">
    <property type="component" value="Chromosome G"/>
</dbReference>
<dbReference type="EMBL" id="LT598486">
    <property type="protein sequence ID" value="SCW03553.1"/>
    <property type="molecule type" value="Genomic_DNA"/>
</dbReference>
<keyword evidence="3" id="KW-1185">Reference proteome</keyword>
<accession>A0A1G4MI76</accession>
<feature type="region of interest" description="Disordered" evidence="1">
    <location>
        <begin position="302"/>
        <end position="327"/>
    </location>
</feature>
<sequence length="400" mass="43070">MSIPNSLEVSDQDDKEKQRLRNLGLQCISPGFSSGKMDERMLTAIQQSKTIARKQKQAIQMMGCGRAEESDEETKAECVPTDGGAGPNEDTTANNAVNGAAGKREETAAEIIPGSAMDHCKEQGAGSSLKRSRVPPPLKIAPASGAGAARIKASLRLSGAQSAPANVTQHTRASCRVQYLGRQPDGRKRAKLGAQPAFGGPYAPYAFYPMPATAMGYPPGAYAPGSYAPGMYASVPYPMVASAAPPRQIPAQPSLQRDFEAFMNQNQSVGTRDVFCNNSSRWAPLRNQPKSAREEFFGLRSRVSGEDSSAVDTRSTASHKSEQDDTEDVDLAIEEGAQPTPMPAGTIAEPKAASVMYGEIRLLHDSFAFQFPMLERNTDKKMFMSICDKVWDDAQALIQE</sequence>
<evidence type="ECO:0000313" key="2">
    <source>
        <dbReference type="EMBL" id="SCW03553.1"/>
    </source>
</evidence>
<gene>
    <name evidence="2" type="ORF">LAFE_0G13014G</name>
</gene>
<evidence type="ECO:0000313" key="3">
    <source>
        <dbReference type="Proteomes" id="UP000190831"/>
    </source>
</evidence>
<reference evidence="2 3" key="1">
    <citation type="submission" date="2016-03" db="EMBL/GenBank/DDBJ databases">
        <authorList>
            <person name="Devillers H."/>
        </authorList>
    </citation>
    <scope>NUCLEOTIDE SEQUENCE [LARGE SCALE GENOMIC DNA]</scope>
    <source>
        <strain evidence="2">CBS 6772</strain>
    </source>
</reference>